<dbReference type="InterPro" id="IPR050654">
    <property type="entry name" value="AChE-related_enzymes"/>
</dbReference>
<evidence type="ECO:0000256" key="4">
    <source>
        <dbReference type="SAM" id="SignalP"/>
    </source>
</evidence>
<evidence type="ECO:0000256" key="2">
    <source>
        <dbReference type="ARBA" id="ARBA00022801"/>
    </source>
</evidence>
<name>A0AAN6S189_9PEZI</name>
<feature type="chain" id="PRO_5042908838" description="Carboxylic ester hydrolase" evidence="4">
    <location>
        <begin position="16"/>
        <end position="549"/>
    </location>
</feature>
<dbReference type="PROSITE" id="PS00122">
    <property type="entry name" value="CARBOXYLESTERASE_B_1"/>
    <property type="match status" value="1"/>
</dbReference>
<dbReference type="InterPro" id="IPR019826">
    <property type="entry name" value="Carboxylesterase_B_AS"/>
</dbReference>
<comment type="caution">
    <text evidence="6">The sequence shown here is derived from an EMBL/GenBank/DDBJ whole genome shotgun (WGS) entry which is preliminary data.</text>
</comment>
<comment type="similarity">
    <text evidence="1 3">Belongs to the type-B carboxylesterase/lipase family.</text>
</comment>
<organism evidence="6 7">
    <name type="scientific">Diplogelasinospora grovesii</name>
    <dbReference type="NCBI Taxonomy" id="303347"/>
    <lineage>
        <taxon>Eukaryota</taxon>
        <taxon>Fungi</taxon>
        <taxon>Dikarya</taxon>
        <taxon>Ascomycota</taxon>
        <taxon>Pezizomycotina</taxon>
        <taxon>Sordariomycetes</taxon>
        <taxon>Sordariomycetidae</taxon>
        <taxon>Sordariales</taxon>
        <taxon>Diplogelasinosporaceae</taxon>
        <taxon>Diplogelasinospora</taxon>
    </lineage>
</organism>
<evidence type="ECO:0000256" key="3">
    <source>
        <dbReference type="RuleBase" id="RU361235"/>
    </source>
</evidence>
<feature type="signal peptide" evidence="4">
    <location>
        <begin position="1"/>
        <end position="15"/>
    </location>
</feature>
<feature type="domain" description="Carboxylesterase type B" evidence="5">
    <location>
        <begin position="27"/>
        <end position="526"/>
    </location>
</feature>
<dbReference type="Pfam" id="PF00135">
    <property type="entry name" value="COesterase"/>
    <property type="match status" value="1"/>
</dbReference>
<dbReference type="PANTHER" id="PTHR43918:SF4">
    <property type="entry name" value="CARBOXYLIC ESTER HYDROLASE"/>
    <property type="match status" value="1"/>
</dbReference>
<gene>
    <name evidence="6" type="ORF">QBC46DRAFT_357252</name>
</gene>
<dbReference type="EMBL" id="MU853874">
    <property type="protein sequence ID" value="KAK3936740.1"/>
    <property type="molecule type" value="Genomic_DNA"/>
</dbReference>
<reference evidence="7" key="1">
    <citation type="journal article" date="2023" name="Mol. Phylogenet. Evol.">
        <title>Genome-scale phylogeny and comparative genomics of the fungal order Sordariales.</title>
        <authorList>
            <person name="Hensen N."/>
            <person name="Bonometti L."/>
            <person name="Westerberg I."/>
            <person name="Brannstrom I.O."/>
            <person name="Guillou S."/>
            <person name="Cros-Aarteil S."/>
            <person name="Calhoun S."/>
            <person name="Haridas S."/>
            <person name="Kuo A."/>
            <person name="Mondo S."/>
            <person name="Pangilinan J."/>
            <person name="Riley R."/>
            <person name="LaButti K."/>
            <person name="Andreopoulos B."/>
            <person name="Lipzen A."/>
            <person name="Chen C."/>
            <person name="Yan M."/>
            <person name="Daum C."/>
            <person name="Ng V."/>
            <person name="Clum A."/>
            <person name="Steindorff A."/>
            <person name="Ohm R.A."/>
            <person name="Martin F."/>
            <person name="Silar P."/>
            <person name="Natvig D.O."/>
            <person name="Lalanne C."/>
            <person name="Gautier V."/>
            <person name="Ament-Velasquez S.L."/>
            <person name="Kruys A."/>
            <person name="Hutchinson M.I."/>
            <person name="Powell A.J."/>
            <person name="Barry K."/>
            <person name="Miller A.N."/>
            <person name="Grigoriev I.V."/>
            <person name="Debuchy R."/>
            <person name="Gladieux P."/>
            <person name="Hiltunen Thoren M."/>
            <person name="Johannesson H."/>
        </authorList>
    </citation>
    <scope>NUCLEOTIDE SEQUENCE [LARGE SCALE GENOMIC DNA]</scope>
    <source>
        <strain evidence="7">CBS 340.73</strain>
    </source>
</reference>
<dbReference type="EC" id="3.1.1.-" evidence="3"/>
<evidence type="ECO:0000313" key="7">
    <source>
        <dbReference type="Proteomes" id="UP001303473"/>
    </source>
</evidence>
<evidence type="ECO:0000256" key="1">
    <source>
        <dbReference type="ARBA" id="ARBA00005964"/>
    </source>
</evidence>
<dbReference type="InterPro" id="IPR029058">
    <property type="entry name" value="AB_hydrolase_fold"/>
</dbReference>
<dbReference type="GO" id="GO:0052689">
    <property type="term" value="F:carboxylic ester hydrolase activity"/>
    <property type="evidence" value="ECO:0007669"/>
    <property type="project" value="TreeGrafter"/>
</dbReference>
<dbReference type="PANTHER" id="PTHR43918">
    <property type="entry name" value="ACETYLCHOLINESTERASE"/>
    <property type="match status" value="1"/>
</dbReference>
<dbReference type="InterPro" id="IPR002018">
    <property type="entry name" value="CarbesteraseB"/>
</dbReference>
<protein>
    <recommendedName>
        <fullName evidence="3">Carboxylic ester hydrolase</fullName>
        <ecNumber evidence="3">3.1.1.-</ecNumber>
    </recommendedName>
</protein>
<evidence type="ECO:0000313" key="6">
    <source>
        <dbReference type="EMBL" id="KAK3936740.1"/>
    </source>
</evidence>
<dbReference type="Proteomes" id="UP001303473">
    <property type="component" value="Unassembled WGS sequence"/>
</dbReference>
<accession>A0AAN6S189</accession>
<dbReference type="Gene3D" id="3.40.50.1820">
    <property type="entry name" value="alpha/beta hydrolase"/>
    <property type="match status" value="1"/>
</dbReference>
<keyword evidence="2 3" id="KW-0378">Hydrolase</keyword>
<proteinExistence type="inferred from homology"/>
<dbReference type="AlphaFoldDB" id="A0AAN6S189"/>
<keyword evidence="7" id="KW-1185">Reference proteome</keyword>
<sequence>MFVLSFLAAAAAVAALQQTSSTAHTAAPSVTIPDGTVTGSRNNSIDTFLGIPYAEPPIGPLRLRPPVPLSTPFGAFNATLQPKSCPQLLMDVDPNMFALVPPDQQAMISSFFSSPAPDQMSEDCLTLNIYGGGFQVGSTTSNDWSGIVSYSTAIGHPILVVSLNYRVSSFGFLGGKELQADGSTNLGLRDQRLALEWVSQNIAAFGGDPERVTIWGESAGAISVALHTALNNGNHTSQNTGRPLFRGAIMNSGSGNPSLPIDSAPAQDVYDMVVANSGCAANATDTVACLRSVPYETLQIASNTVPSLLSRNGLAINHWPRPDPSDPSFSVSPAQSFLSGKFARDDEGTLFALALLNSTAQAQLVSALKSGVLHGAPTRLIREFVSLYSTNATCGSPFDTGNNGEVYPDYKRNAAVAGDVAFIFQSRSYLSAISRHLPDIWSYDAAYTKGSVLGTFHGSDLVLLGSGAPRIAYQEVLDRHISFVYYSDPNTLTKNNNNSSMDGSVAWPRWTDAKREMMQFNNGGVRVIKDDFREAAYGYFRRVWGLLTI</sequence>
<dbReference type="SUPFAM" id="SSF53474">
    <property type="entry name" value="alpha/beta-Hydrolases"/>
    <property type="match status" value="1"/>
</dbReference>
<keyword evidence="4" id="KW-0732">Signal</keyword>
<evidence type="ECO:0000259" key="5">
    <source>
        <dbReference type="Pfam" id="PF00135"/>
    </source>
</evidence>